<keyword evidence="1" id="KW-0472">Membrane</keyword>
<sequence length="142" mass="15051">MNVLLIVGAVVILIALYRAAASKNIPQSPAACGIAFFTVTAGLASWLYLLSAIPFHSLYLLVSIISLPLILLLGGAMAARTSEDTASMNAKIVLAVAAVPYLLVTFIAFMNSSGWAIVYALIIYIPCIIGGRYIGSKYLQVK</sequence>
<evidence type="ECO:0000313" key="2">
    <source>
        <dbReference type="EMBL" id="MFA0789910.1"/>
    </source>
</evidence>
<protein>
    <submittedName>
        <fullName evidence="2">Uncharacterized protein</fullName>
    </submittedName>
</protein>
<keyword evidence="1" id="KW-1133">Transmembrane helix</keyword>
<feature type="transmembrane region" description="Helical" evidence="1">
    <location>
        <begin position="116"/>
        <end position="135"/>
    </location>
</feature>
<feature type="transmembrane region" description="Helical" evidence="1">
    <location>
        <begin position="58"/>
        <end position="78"/>
    </location>
</feature>
<feature type="transmembrane region" description="Helical" evidence="1">
    <location>
        <begin position="90"/>
        <end position="109"/>
    </location>
</feature>
<dbReference type="EMBL" id="JBGMEL010000003">
    <property type="protein sequence ID" value="MFA0789910.1"/>
    <property type="molecule type" value="Genomic_DNA"/>
</dbReference>
<comment type="caution">
    <text evidence="2">The sequence shown here is derived from an EMBL/GenBank/DDBJ whole genome shotgun (WGS) entry which is preliminary data.</text>
</comment>
<dbReference type="RefSeq" id="WP_371842818.1">
    <property type="nucleotide sequence ID" value="NZ_JBGMEL010000003.1"/>
</dbReference>
<keyword evidence="3" id="KW-1185">Reference proteome</keyword>
<keyword evidence="1" id="KW-0812">Transmembrane</keyword>
<gene>
    <name evidence="2" type="ORF">ACCI51_05080</name>
</gene>
<dbReference type="Proteomes" id="UP001569414">
    <property type="component" value="Unassembled WGS sequence"/>
</dbReference>
<evidence type="ECO:0000313" key="3">
    <source>
        <dbReference type="Proteomes" id="UP001569414"/>
    </source>
</evidence>
<proteinExistence type="predicted"/>
<feature type="transmembrane region" description="Helical" evidence="1">
    <location>
        <begin position="31"/>
        <end position="51"/>
    </location>
</feature>
<organism evidence="2 3">
    <name type="scientific">Microbulbifer echini</name>
    <dbReference type="NCBI Taxonomy" id="1529067"/>
    <lineage>
        <taxon>Bacteria</taxon>
        <taxon>Pseudomonadati</taxon>
        <taxon>Pseudomonadota</taxon>
        <taxon>Gammaproteobacteria</taxon>
        <taxon>Cellvibrionales</taxon>
        <taxon>Microbulbiferaceae</taxon>
        <taxon>Microbulbifer</taxon>
    </lineage>
</organism>
<reference evidence="2 3" key="1">
    <citation type="submission" date="2024-08" db="EMBL/GenBank/DDBJ databases">
        <authorList>
            <person name="Ishaq N."/>
        </authorList>
    </citation>
    <scope>NUCLEOTIDE SEQUENCE [LARGE SCALE GENOMIC DNA]</scope>
    <source>
        <strain evidence="2 3">JCM 30400</strain>
    </source>
</reference>
<evidence type="ECO:0000256" key="1">
    <source>
        <dbReference type="SAM" id="Phobius"/>
    </source>
</evidence>
<accession>A0ABV4NKY1</accession>
<name>A0ABV4NKY1_9GAMM</name>